<proteinExistence type="predicted"/>
<sequence>MKDKIIKNAVMRDVFVKYQKEINNFDNNNYFEKQFIYDTNKKSTYEFLAHNEQKSISSEVFNAFIIIINSFLLEEAKYICDILENGNNLDFYDPEKTALKILETIYMLSRENKCYMEELRVAVILSFVNATNFLGCKLPNTLYKSLEIVLHNINKKLNELY</sequence>
<accession>C8W5L2</accession>
<reference evidence="1 2" key="1">
    <citation type="journal article" date="2009" name="Stand. Genomic Sci.">
        <title>Complete genome sequence of Desulfotomaculum acetoxidans type strain (5575).</title>
        <authorList>
            <person name="Spring S."/>
            <person name="Lapidus A."/>
            <person name="Schroder M."/>
            <person name="Gleim D."/>
            <person name="Sims D."/>
            <person name="Meincke L."/>
            <person name="Glavina Del Rio T."/>
            <person name="Tice H."/>
            <person name="Copeland A."/>
            <person name="Cheng J.F."/>
            <person name="Lucas S."/>
            <person name="Chen F."/>
            <person name="Nolan M."/>
            <person name="Bruce D."/>
            <person name="Goodwin L."/>
            <person name="Pitluck S."/>
            <person name="Ivanova N."/>
            <person name="Mavromatis K."/>
            <person name="Mikhailova N."/>
            <person name="Pati A."/>
            <person name="Chen A."/>
            <person name="Palaniappan K."/>
            <person name="Land M."/>
            <person name="Hauser L."/>
            <person name="Chang Y.J."/>
            <person name="Jeffries C.D."/>
            <person name="Chain P."/>
            <person name="Saunders E."/>
            <person name="Brettin T."/>
            <person name="Detter J.C."/>
            <person name="Goker M."/>
            <person name="Bristow J."/>
            <person name="Eisen J.A."/>
            <person name="Markowitz V."/>
            <person name="Hugenholtz P."/>
            <person name="Kyrpides N.C."/>
            <person name="Klenk H.P."/>
            <person name="Han C."/>
        </authorList>
    </citation>
    <scope>NUCLEOTIDE SEQUENCE [LARGE SCALE GENOMIC DNA]</scope>
    <source>
        <strain evidence="2">ATCC 49208 / DSM 771 / VKM B-1644</strain>
    </source>
</reference>
<dbReference type="Proteomes" id="UP000002217">
    <property type="component" value="Chromosome"/>
</dbReference>
<evidence type="ECO:0000313" key="2">
    <source>
        <dbReference type="Proteomes" id="UP000002217"/>
    </source>
</evidence>
<dbReference type="EMBL" id="CP001720">
    <property type="protein sequence ID" value="ACV64012.1"/>
    <property type="molecule type" value="Genomic_DNA"/>
</dbReference>
<dbReference type="STRING" id="485916.Dtox_3278"/>
<gene>
    <name evidence="1" type="ordered locus">Dtox_3278</name>
</gene>
<evidence type="ECO:0000313" key="1">
    <source>
        <dbReference type="EMBL" id="ACV64012.1"/>
    </source>
</evidence>
<protein>
    <submittedName>
        <fullName evidence="1">Uncharacterized protein</fullName>
    </submittedName>
</protein>
<name>C8W5L2_DESAS</name>
<dbReference type="KEGG" id="dae:Dtox_3278"/>
<keyword evidence="2" id="KW-1185">Reference proteome</keyword>
<dbReference type="HOGENOM" id="CLU_1641025_0_0_9"/>
<dbReference type="AlphaFoldDB" id="C8W5L2"/>
<dbReference type="RefSeq" id="WP_015758704.1">
    <property type="nucleotide sequence ID" value="NC_013216.1"/>
</dbReference>
<organism evidence="1 2">
    <name type="scientific">Desulfofarcimen acetoxidans (strain ATCC 49208 / DSM 771 / KCTC 5769 / VKM B-1644 / 5575)</name>
    <name type="common">Desulfotomaculum acetoxidans</name>
    <dbReference type="NCBI Taxonomy" id="485916"/>
    <lineage>
        <taxon>Bacteria</taxon>
        <taxon>Bacillati</taxon>
        <taxon>Bacillota</taxon>
        <taxon>Clostridia</taxon>
        <taxon>Eubacteriales</taxon>
        <taxon>Peptococcaceae</taxon>
        <taxon>Desulfofarcimen</taxon>
    </lineage>
</organism>